<dbReference type="OrthoDB" id="10059875at2759"/>
<name>A0A8H7ZX88_9FUNG</name>
<dbReference type="Proteomes" id="UP000673691">
    <property type="component" value="Unassembled WGS sequence"/>
</dbReference>
<gene>
    <name evidence="4" type="ORF">BJ554DRAFT_6987</name>
</gene>
<evidence type="ECO:0000313" key="5">
    <source>
        <dbReference type="Proteomes" id="UP000673691"/>
    </source>
</evidence>
<dbReference type="InterPro" id="IPR007886">
    <property type="entry name" value="AlaDH/PNT_N"/>
</dbReference>
<keyword evidence="5" id="KW-1185">Reference proteome</keyword>
<reference evidence="4 5" key="1">
    <citation type="journal article" name="Sci. Rep.">
        <title>Genome-scale phylogenetic analyses confirm Olpidium as the closest living zoosporic fungus to the non-flagellated, terrestrial fungi.</title>
        <authorList>
            <person name="Chang Y."/>
            <person name="Rochon D."/>
            <person name="Sekimoto S."/>
            <person name="Wang Y."/>
            <person name="Chovatia M."/>
            <person name="Sandor L."/>
            <person name="Salamov A."/>
            <person name="Grigoriev I.V."/>
            <person name="Stajich J.E."/>
            <person name="Spatafora J.W."/>
        </authorList>
    </citation>
    <scope>NUCLEOTIDE SEQUENCE [LARGE SCALE GENOMIC DNA]</scope>
    <source>
        <strain evidence="4">S191</strain>
    </source>
</reference>
<evidence type="ECO:0000256" key="1">
    <source>
        <dbReference type="ARBA" id="ARBA00023002"/>
    </source>
</evidence>
<keyword evidence="2" id="KW-0028">Amino-acid biosynthesis</keyword>
<organism evidence="4 5">
    <name type="scientific">Olpidium bornovanus</name>
    <dbReference type="NCBI Taxonomy" id="278681"/>
    <lineage>
        <taxon>Eukaryota</taxon>
        <taxon>Fungi</taxon>
        <taxon>Fungi incertae sedis</taxon>
        <taxon>Olpidiomycota</taxon>
        <taxon>Olpidiomycotina</taxon>
        <taxon>Olpidiomycetes</taxon>
        <taxon>Olpidiales</taxon>
        <taxon>Olpidiaceae</taxon>
        <taxon>Olpidium</taxon>
    </lineage>
</organism>
<dbReference type="SMART" id="SM01003">
    <property type="entry name" value="AlaDh_PNT_N"/>
    <property type="match status" value="1"/>
</dbReference>
<dbReference type="SUPFAM" id="SSF52283">
    <property type="entry name" value="Formate/glycerate dehydrogenase catalytic domain-like"/>
    <property type="match status" value="1"/>
</dbReference>
<accession>A0A8H7ZX88</accession>
<dbReference type="EMBL" id="JAEFCI010004495">
    <property type="protein sequence ID" value="KAG5460909.1"/>
    <property type="molecule type" value="Genomic_DNA"/>
</dbReference>
<dbReference type="Pfam" id="PF05222">
    <property type="entry name" value="AlaDh_PNT_N"/>
    <property type="match status" value="1"/>
</dbReference>
<dbReference type="PANTHER" id="PTHR11133">
    <property type="entry name" value="SACCHAROPINE DEHYDROGENASE"/>
    <property type="match status" value="1"/>
</dbReference>
<protein>
    <recommendedName>
        <fullName evidence="3">Alanine dehydrogenase/pyridine nucleotide transhydrogenase N-terminal domain-containing protein</fullName>
    </recommendedName>
</protein>
<dbReference type="PANTHER" id="PTHR11133:SF22">
    <property type="entry name" value="ALPHA-AMINOADIPIC SEMIALDEHYDE SYNTHASE, MITOCHONDRIAL"/>
    <property type="match status" value="1"/>
</dbReference>
<keyword evidence="1" id="KW-0560">Oxidoreductase</keyword>
<comment type="caution">
    <text evidence="4">The sequence shown here is derived from an EMBL/GenBank/DDBJ whole genome shotgun (WGS) entry which is preliminary data.</text>
</comment>
<evidence type="ECO:0000256" key="2">
    <source>
        <dbReference type="ARBA" id="ARBA00023154"/>
    </source>
</evidence>
<dbReference type="GO" id="GO:0005737">
    <property type="term" value="C:cytoplasm"/>
    <property type="evidence" value="ECO:0007669"/>
    <property type="project" value="TreeGrafter"/>
</dbReference>
<feature type="domain" description="Alanine dehydrogenase/pyridine nucleotide transhydrogenase N-terminal" evidence="3">
    <location>
        <begin position="31"/>
        <end position="169"/>
    </location>
</feature>
<sequence length="216" mass="24541">MLALGAGGRCARRPLPAVASSKIQTRYLTIGIRRETKGRWERRAPLNPADVKRLVKDHGAKVLVQPSSRRVFNDDKYAEAGAAICEDLRQADVVMGIKEVEPADMIPGKTYMYFSHTHKGQPHNMHMLKSVLDKPYLRTMKKIRLLDYELITDDERRRLVLFGRYAGLAGHSGVCGFARALLRTVTSTSTLRLNSRLWTTNLATHRHDRRPPWARV</sequence>
<evidence type="ECO:0000259" key="3">
    <source>
        <dbReference type="SMART" id="SM01003"/>
    </source>
</evidence>
<dbReference type="Gene3D" id="3.40.50.720">
    <property type="entry name" value="NAD(P)-binding Rossmann-like Domain"/>
    <property type="match status" value="1"/>
</dbReference>
<evidence type="ECO:0000313" key="4">
    <source>
        <dbReference type="EMBL" id="KAG5460909.1"/>
    </source>
</evidence>
<dbReference type="AlphaFoldDB" id="A0A8H7ZX88"/>
<proteinExistence type="predicted"/>
<dbReference type="GO" id="GO:0004753">
    <property type="term" value="F:saccharopine dehydrogenase activity"/>
    <property type="evidence" value="ECO:0007669"/>
    <property type="project" value="TreeGrafter"/>
</dbReference>
<dbReference type="InterPro" id="IPR051168">
    <property type="entry name" value="AASS"/>
</dbReference>
<dbReference type="GO" id="GO:0019878">
    <property type="term" value="P:lysine biosynthetic process via aminoadipic acid"/>
    <property type="evidence" value="ECO:0007669"/>
    <property type="project" value="TreeGrafter"/>
</dbReference>
<keyword evidence="2" id="KW-0457">Lysine biosynthesis</keyword>